<sequence>MSARRPTLRMPSRPAADAADGPKWPSLRDRRNVVELPYRGVSVQPYEGAMTQAAITAHLLGREAYRRTNVIVLRGANDAYALVAIGATNREALFAPIEHVEVLALPESCRFVTDPETDCANRSALAALAARSGVGPDGTLICQGKYDHVNFIHHPDPLVIRVVEVAPPEPPKLFHLIEHVLTYADLPPIRLELERIELRDLAATTHPKAFLVPCRSGGLDDLGAPLHFLDERPAQREDWVLIGCERSLQFHRHYYGDEPPRIEMCPRAIAGARNELTILKCCLLEFNTECQGNVVTVPWGSDFAMVEKALQELVRRVV</sequence>
<keyword evidence="3" id="KW-1185">Reference proteome</keyword>
<protein>
    <submittedName>
        <fullName evidence="2">Uncharacterized protein</fullName>
    </submittedName>
</protein>
<name>A0A5J6NAK6_9PROT</name>
<evidence type="ECO:0000313" key="2">
    <source>
        <dbReference type="EMBL" id="QEX24856.1"/>
    </source>
</evidence>
<proteinExistence type="predicted"/>
<dbReference type="EMBL" id="CP042582">
    <property type="protein sequence ID" value="QEX24856.1"/>
    <property type="molecule type" value="Genomic_DNA"/>
</dbReference>
<dbReference type="Proteomes" id="UP000325797">
    <property type="component" value="Chromosome"/>
</dbReference>
<organism evidence="2 3">
    <name type="scientific">Hypericibacter adhaerens</name>
    <dbReference type="NCBI Taxonomy" id="2602016"/>
    <lineage>
        <taxon>Bacteria</taxon>
        <taxon>Pseudomonadati</taxon>
        <taxon>Pseudomonadota</taxon>
        <taxon>Alphaproteobacteria</taxon>
        <taxon>Rhodospirillales</taxon>
        <taxon>Dongiaceae</taxon>
        <taxon>Hypericibacter</taxon>
    </lineage>
</organism>
<evidence type="ECO:0000256" key="1">
    <source>
        <dbReference type="SAM" id="MobiDB-lite"/>
    </source>
</evidence>
<accession>A0A5J6NAK6</accession>
<dbReference type="KEGG" id="hadh:FRZ61_47980"/>
<feature type="region of interest" description="Disordered" evidence="1">
    <location>
        <begin position="1"/>
        <end position="26"/>
    </location>
</feature>
<dbReference type="InterPro" id="IPR056131">
    <property type="entry name" value="DUF7714"/>
</dbReference>
<gene>
    <name evidence="2" type="ORF">FRZ61_47980</name>
</gene>
<dbReference type="AlphaFoldDB" id="A0A5J6NAK6"/>
<dbReference type="Pfam" id="PF24830">
    <property type="entry name" value="DUF7714"/>
    <property type="match status" value="1"/>
</dbReference>
<reference evidence="2 3" key="1">
    <citation type="submission" date="2019-08" db="EMBL/GenBank/DDBJ databases">
        <title>Hyperibacter terrae gen. nov., sp. nov. and Hyperibacter viscosus sp. nov., two new members in the family Rhodospirillaceae isolated from the rhizosphere of Hypericum perforatum.</title>
        <authorList>
            <person name="Noviana Z."/>
        </authorList>
    </citation>
    <scope>NUCLEOTIDE SEQUENCE [LARGE SCALE GENOMIC DNA]</scope>
    <source>
        <strain evidence="2 3">R5959</strain>
    </source>
</reference>
<evidence type="ECO:0000313" key="3">
    <source>
        <dbReference type="Proteomes" id="UP000325797"/>
    </source>
</evidence>